<gene>
    <name evidence="2" type="ORF">MM171A01198_0002</name>
    <name evidence="3" type="ORF">MM171B01004_0012</name>
    <name evidence="1" type="ORF">MM415A05829_0003</name>
</gene>
<dbReference type="EMBL" id="MT141644">
    <property type="protein sequence ID" value="QJA68730.1"/>
    <property type="molecule type" value="Genomic_DNA"/>
</dbReference>
<evidence type="ECO:0000313" key="2">
    <source>
        <dbReference type="EMBL" id="QJA99292.1"/>
    </source>
</evidence>
<evidence type="ECO:0000313" key="1">
    <source>
        <dbReference type="EMBL" id="QJA68730.1"/>
    </source>
</evidence>
<accession>A0A6M3M0H2</accession>
<organism evidence="2">
    <name type="scientific">viral metagenome</name>
    <dbReference type="NCBI Taxonomy" id="1070528"/>
    <lineage>
        <taxon>unclassified sequences</taxon>
        <taxon>metagenomes</taxon>
        <taxon>organismal metagenomes</taxon>
    </lineage>
</organism>
<dbReference type="EMBL" id="MT143814">
    <property type="protein sequence ID" value="QJB02913.1"/>
    <property type="molecule type" value="Genomic_DNA"/>
</dbReference>
<name>A0A6M3M0H2_9ZZZZ</name>
<protein>
    <submittedName>
        <fullName evidence="2">Uncharacterized protein</fullName>
    </submittedName>
</protein>
<evidence type="ECO:0000313" key="3">
    <source>
        <dbReference type="EMBL" id="QJB02913.1"/>
    </source>
</evidence>
<dbReference type="AlphaFoldDB" id="A0A6M3M0H2"/>
<reference evidence="2" key="1">
    <citation type="submission" date="2020-03" db="EMBL/GenBank/DDBJ databases">
        <title>The deep terrestrial virosphere.</title>
        <authorList>
            <person name="Holmfeldt K."/>
            <person name="Nilsson E."/>
            <person name="Simone D."/>
            <person name="Lopez-Fernandez M."/>
            <person name="Wu X."/>
            <person name="de Brujin I."/>
            <person name="Lundin D."/>
            <person name="Andersson A."/>
            <person name="Bertilsson S."/>
            <person name="Dopson M."/>
        </authorList>
    </citation>
    <scope>NUCLEOTIDE SEQUENCE</scope>
    <source>
        <strain evidence="2">MM171A01198</strain>
        <strain evidence="3">MM171B01004</strain>
        <strain evidence="1">MM415A05829</strain>
    </source>
</reference>
<proteinExistence type="predicted"/>
<dbReference type="EMBL" id="MT143641">
    <property type="protein sequence ID" value="QJA99292.1"/>
    <property type="molecule type" value="Genomic_DNA"/>
</dbReference>
<sequence>MTKEDSFRNIYRCRITDIRPNSRMGEEYYSGDTIVLFGGHKSYSLPEIKIGDMIEITKDKNNFTTNVRTIKEIDESL</sequence>